<dbReference type="OrthoDB" id="2874131at2759"/>
<sequence length="403" mass="46349">MREYGTVDYISGNNEAYGRFYVLKKATPAGDQLMVIQASAVIPESHMAIEVVERCSSQWGKQYTDGLEIIQTLLPRIQFGQTNWAYLVGNDNNYRLIHKHQPLPIVTEIPWCPLVDESDIEITHFLYAEDRHGIWNGVEVDLFMAWDASYTNHLQKRMAAHRLLMERNLEHLTFRAVGHVVRDGTAEICGLMTEASYGRIFEYCDRSAVYKAIAQIERAGLLFTGIHTSNIMITADGQVRFLSLCALMRQPDDPIKRAEECEYWHWEQLEKVFEELKLSRNPIPPPREQRSTSFFLPQFPAPAHGPKVNIFLVVIAHDLYSPVKEEQKDVKGATLARRNCGTRMEVLVLDAPISPRSLHTPKMRLHAYATVPYRKLDKPDKLLQELISTQNWQSPLRDNSRFD</sequence>
<name>A0A8H6ZC73_9AGAR</name>
<comment type="caution">
    <text evidence="1">The sequence shown here is derived from an EMBL/GenBank/DDBJ whole genome shotgun (WGS) entry which is preliminary data.</text>
</comment>
<evidence type="ECO:0000313" key="2">
    <source>
        <dbReference type="Proteomes" id="UP000623467"/>
    </source>
</evidence>
<evidence type="ECO:0000313" key="1">
    <source>
        <dbReference type="EMBL" id="KAF7373626.1"/>
    </source>
</evidence>
<accession>A0A8H6ZC73</accession>
<dbReference type="Proteomes" id="UP000623467">
    <property type="component" value="Unassembled WGS sequence"/>
</dbReference>
<reference evidence="1" key="1">
    <citation type="submission" date="2020-05" db="EMBL/GenBank/DDBJ databases">
        <title>Mycena genomes resolve the evolution of fungal bioluminescence.</title>
        <authorList>
            <person name="Tsai I.J."/>
        </authorList>
    </citation>
    <scope>NUCLEOTIDE SEQUENCE</scope>
    <source>
        <strain evidence="1">160909Yilan</strain>
    </source>
</reference>
<dbReference type="AlphaFoldDB" id="A0A8H6ZC73"/>
<keyword evidence="2" id="KW-1185">Reference proteome</keyword>
<proteinExistence type="predicted"/>
<gene>
    <name evidence="1" type="ORF">MSAN_00573000</name>
</gene>
<dbReference type="EMBL" id="JACAZH010000003">
    <property type="protein sequence ID" value="KAF7373626.1"/>
    <property type="molecule type" value="Genomic_DNA"/>
</dbReference>
<organism evidence="1 2">
    <name type="scientific">Mycena sanguinolenta</name>
    <dbReference type="NCBI Taxonomy" id="230812"/>
    <lineage>
        <taxon>Eukaryota</taxon>
        <taxon>Fungi</taxon>
        <taxon>Dikarya</taxon>
        <taxon>Basidiomycota</taxon>
        <taxon>Agaricomycotina</taxon>
        <taxon>Agaricomycetes</taxon>
        <taxon>Agaricomycetidae</taxon>
        <taxon>Agaricales</taxon>
        <taxon>Marasmiineae</taxon>
        <taxon>Mycenaceae</taxon>
        <taxon>Mycena</taxon>
    </lineage>
</organism>
<protein>
    <submittedName>
        <fullName evidence="1">Uncharacterized protein</fullName>
    </submittedName>
</protein>